<dbReference type="PANTHER" id="PTHR10108">
    <property type="entry name" value="SAM-DEPENDENT METHYLTRANSFERASE"/>
    <property type="match status" value="1"/>
</dbReference>
<keyword evidence="9" id="KW-1185">Reference proteome</keyword>
<evidence type="ECO:0000313" key="8">
    <source>
        <dbReference type="EMBL" id="CAH8326816.1"/>
    </source>
</evidence>
<gene>
    <name evidence="8" type="ORF">ERUC_LOCUS10793</name>
</gene>
<evidence type="ECO:0000256" key="7">
    <source>
        <dbReference type="RuleBase" id="RU366043"/>
    </source>
</evidence>
<keyword evidence="6 7" id="KW-0325">Glycoprotein</keyword>
<dbReference type="EC" id="2.1.1.-" evidence="7"/>
<evidence type="ECO:0000256" key="2">
    <source>
        <dbReference type="ARBA" id="ARBA00022679"/>
    </source>
</evidence>
<dbReference type="PANTHER" id="PTHR10108:SF1167">
    <property type="entry name" value="METHYLTRANSFERASE PMT25-RELATED"/>
    <property type="match status" value="1"/>
</dbReference>
<evidence type="ECO:0000256" key="1">
    <source>
        <dbReference type="ARBA" id="ARBA00022603"/>
    </source>
</evidence>
<dbReference type="InterPro" id="IPR004159">
    <property type="entry name" value="Put_SAM_MeTrfase"/>
</dbReference>
<accession>A0ABC8JG38</accession>
<dbReference type="EMBL" id="CAKOAT010106265">
    <property type="protein sequence ID" value="CAH8326816.1"/>
    <property type="molecule type" value="Genomic_DNA"/>
</dbReference>
<organism evidence="8 9">
    <name type="scientific">Eruca vesicaria subsp. sativa</name>
    <name type="common">Garden rocket</name>
    <name type="synonym">Eruca sativa</name>
    <dbReference type="NCBI Taxonomy" id="29727"/>
    <lineage>
        <taxon>Eukaryota</taxon>
        <taxon>Viridiplantae</taxon>
        <taxon>Streptophyta</taxon>
        <taxon>Embryophyta</taxon>
        <taxon>Tracheophyta</taxon>
        <taxon>Spermatophyta</taxon>
        <taxon>Magnoliopsida</taxon>
        <taxon>eudicotyledons</taxon>
        <taxon>Gunneridae</taxon>
        <taxon>Pentapetalae</taxon>
        <taxon>rosids</taxon>
        <taxon>malvids</taxon>
        <taxon>Brassicales</taxon>
        <taxon>Brassicaceae</taxon>
        <taxon>Brassiceae</taxon>
        <taxon>Eruca</taxon>
    </lineage>
</organism>
<keyword evidence="5 7" id="KW-0472">Membrane</keyword>
<keyword evidence="1 7" id="KW-0489">Methyltransferase</keyword>
<dbReference type="AlphaFoldDB" id="A0ABC8JG38"/>
<keyword evidence="3 7" id="KW-0812">Transmembrane</keyword>
<proteinExistence type="inferred from homology"/>
<comment type="caution">
    <text evidence="8">The sequence shown here is derived from an EMBL/GenBank/DDBJ whole genome shotgun (WGS) entry which is preliminary data.</text>
</comment>
<keyword evidence="2 7" id="KW-0808">Transferase</keyword>
<keyword evidence="7" id="KW-0735">Signal-anchor</keyword>
<evidence type="ECO:0000313" key="9">
    <source>
        <dbReference type="Proteomes" id="UP001642260"/>
    </source>
</evidence>
<keyword evidence="4 7" id="KW-1133">Transmembrane helix</keyword>
<dbReference type="Proteomes" id="UP001642260">
    <property type="component" value="Unassembled WGS sequence"/>
</dbReference>
<dbReference type="GO" id="GO:0016020">
    <property type="term" value="C:membrane"/>
    <property type="evidence" value="ECO:0007669"/>
    <property type="project" value="UniProtKB-SubCell"/>
</dbReference>
<sequence length="263" mass="29277">MSLISDSMPSLSSTAISSAAIISAVISSIVVCSAGTWLAVLQLRGILPFSLLTGGDLDMVASQMIKLNSVVGHLLHFSTLVPYHGWLVFDLINCARVRVIWHIESEGGKLLLEPNRALRPVGFFVWSATPVYRKNEEDPGIWKAMSELTKAMCWKLVAIKKEKLNEVGAAIYQKPINDCYNKRPQNDPPLCKDSDDQNAAWNVPLEACMHKVTEDFTADQEKWKTVVSKSYIDGMGIDWSNVRNVMDMKAVYPRLKKWCGSSS</sequence>
<evidence type="ECO:0000256" key="4">
    <source>
        <dbReference type="ARBA" id="ARBA00022989"/>
    </source>
</evidence>
<evidence type="ECO:0000256" key="5">
    <source>
        <dbReference type="ARBA" id="ARBA00023136"/>
    </source>
</evidence>
<dbReference type="GO" id="GO:0032259">
    <property type="term" value="P:methylation"/>
    <property type="evidence" value="ECO:0007669"/>
    <property type="project" value="UniProtKB-KW"/>
</dbReference>
<protein>
    <recommendedName>
        <fullName evidence="7">Methyltransferase</fullName>
        <ecNumber evidence="7">2.1.1.-</ecNumber>
    </recommendedName>
</protein>
<evidence type="ECO:0000256" key="3">
    <source>
        <dbReference type="ARBA" id="ARBA00022692"/>
    </source>
</evidence>
<dbReference type="Pfam" id="PF03141">
    <property type="entry name" value="Methyltransf_29"/>
    <property type="match status" value="1"/>
</dbReference>
<dbReference type="GO" id="GO:0008168">
    <property type="term" value="F:methyltransferase activity"/>
    <property type="evidence" value="ECO:0007669"/>
    <property type="project" value="UniProtKB-UniRule"/>
</dbReference>
<feature type="transmembrane region" description="Helical" evidence="7">
    <location>
        <begin position="20"/>
        <end position="41"/>
    </location>
</feature>
<comment type="similarity">
    <text evidence="7">Belongs to the methyltransferase superfamily.</text>
</comment>
<comment type="subcellular location">
    <subcellularLocation>
        <location evidence="7">Membrane</location>
        <topology evidence="7">Single-pass type II membrane protein</topology>
    </subcellularLocation>
</comment>
<evidence type="ECO:0000256" key="6">
    <source>
        <dbReference type="ARBA" id="ARBA00023180"/>
    </source>
</evidence>
<name>A0ABC8JG38_ERUVS</name>
<reference evidence="8 9" key="1">
    <citation type="submission" date="2022-03" db="EMBL/GenBank/DDBJ databases">
        <authorList>
            <person name="Macdonald S."/>
            <person name="Ahmed S."/>
            <person name="Newling K."/>
        </authorList>
    </citation>
    <scope>NUCLEOTIDE SEQUENCE [LARGE SCALE GENOMIC DNA]</scope>
</reference>